<comment type="subcellular location">
    <subcellularLocation>
        <location evidence="1 5 6">Nucleus</location>
    </subcellularLocation>
</comment>
<dbReference type="InterPro" id="IPR017970">
    <property type="entry name" value="Homeobox_CS"/>
</dbReference>
<feature type="DNA-binding region" description="Homeobox" evidence="5">
    <location>
        <begin position="17"/>
        <end position="76"/>
    </location>
</feature>
<dbReference type="AlphaFoldDB" id="A0A8B6F145"/>
<dbReference type="SMART" id="SM00389">
    <property type="entry name" value="HOX"/>
    <property type="match status" value="1"/>
</dbReference>
<dbReference type="OrthoDB" id="6159439at2759"/>
<evidence type="ECO:0000313" key="10">
    <source>
        <dbReference type="Proteomes" id="UP000596742"/>
    </source>
</evidence>
<dbReference type="Proteomes" id="UP000596742">
    <property type="component" value="Unassembled WGS sequence"/>
</dbReference>
<dbReference type="EMBL" id="UYJE01006072">
    <property type="protein sequence ID" value="VDI42825.1"/>
    <property type="molecule type" value="Genomic_DNA"/>
</dbReference>
<evidence type="ECO:0000256" key="5">
    <source>
        <dbReference type="PROSITE-ProRule" id="PRU00108"/>
    </source>
</evidence>
<dbReference type="InterPro" id="IPR001356">
    <property type="entry name" value="HD"/>
</dbReference>
<dbReference type="InterPro" id="IPR009057">
    <property type="entry name" value="Homeodomain-like_sf"/>
</dbReference>
<dbReference type="Pfam" id="PF00046">
    <property type="entry name" value="Homeodomain"/>
    <property type="match status" value="1"/>
</dbReference>
<protein>
    <recommendedName>
        <fullName evidence="8">Homeobox domain-containing protein</fullName>
    </recommendedName>
</protein>
<dbReference type="Gene3D" id="1.10.10.60">
    <property type="entry name" value="Homeodomain-like"/>
    <property type="match status" value="1"/>
</dbReference>
<comment type="caution">
    <text evidence="9">The sequence shown here is derived from an EMBL/GenBank/DDBJ whole genome shotgun (WGS) entry which is preliminary data.</text>
</comment>
<evidence type="ECO:0000256" key="6">
    <source>
        <dbReference type="RuleBase" id="RU000682"/>
    </source>
</evidence>
<dbReference type="PANTHER" id="PTHR24329">
    <property type="entry name" value="HOMEOBOX PROTEIN ARISTALESS"/>
    <property type="match status" value="1"/>
</dbReference>
<dbReference type="PROSITE" id="PS50071">
    <property type="entry name" value="HOMEOBOX_2"/>
    <property type="match status" value="1"/>
</dbReference>
<dbReference type="GO" id="GO:0005634">
    <property type="term" value="C:nucleus"/>
    <property type="evidence" value="ECO:0007669"/>
    <property type="project" value="UniProtKB-SubCell"/>
</dbReference>
<dbReference type="FunFam" id="1.10.10.60:FF:000291">
    <property type="entry name" value="ALX homeobox protein 1"/>
    <property type="match status" value="1"/>
</dbReference>
<dbReference type="GO" id="GO:0000981">
    <property type="term" value="F:DNA-binding transcription factor activity, RNA polymerase II-specific"/>
    <property type="evidence" value="ECO:0007669"/>
    <property type="project" value="InterPro"/>
</dbReference>
<gene>
    <name evidence="9" type="ORF">MGAL_10B093045</name>
</gene>
<evidence type="ECO:0000313" key="9">
    <source>
        <dbReference type="EMBL" id="VDI42825.1"/>
    </source>
</evidence>
<dbReference type="CDD" id="cd00086">
    <property type="entry name" value="homeodomain"/>
    <property type="match status" value="1"/>
</dbReference>
<keyword evidence="2 5" id="KW-0238">DNA-binding</keyword>
<dbReference type="PANTHER" id="PTHR24329:SF543">
    <property type="entry name" value="FI01017P-RELATED"/>
    <property type="match status" value="1"/>
</dbReference>
<evidence type="ECO:0000256" key="3">
    <source>
        <dbReference type="ARBA" id="ARBA00023155"/>
    </source>
</evidence>
<dbReference type="PROSITE" id="PS00027">
    <property type="entry name" value="HOMEOBOX_1"/>
    <property type="match status" value="1"/>
</dbReference>
<dbReference type="SUPFAM" id="SSF46689">
    <property type="entry name" value="Homeodomain-like"/>
    <property type="match status" value="1"/>
</dbReference>
<evidence type="ECO:0000256" key="7">
    <source>
        <dbReference type="SAM" id="MobiDB-lite"/>
    </source>
</evidence>
<keyword evidence="3 5" id="KW-0371">Homeobox</keyword>
<keyword evidence="10" id="KW-1185">Reference proteome</keyword>
<evidence type="ECO:0000259" key="8">
    <source>
        <dbReference type="PROSITE" id="PS50071"/>
    </source>
</evidence>
<keyword evidence="4 5" id="KW-0539">Nucleus</keyword>
<dbReference type="InterPro" id="IPR050649">
    <property type="entry name" value="Paired_Homeobox_TFs"/>
</dbReference>
<reference evidence="9" key="1">
    <citation type="submission" date="2018-11" db="EMBL/GenBank/DDBJ databases">
        <authorList>
            <person name="Alioto T."/>
            <person name="Alioto T."/>
        </authorList>
    </citation>
    <scope>NUCLEOTIDE SEQUENCE</scope>
</reference>
<feature type="domain" description="Homeobox" evidence="8">
    <location>
        <begin position="15"/>
        <end position="75"/>
    </location>
</feature>
<sequence>TVITPKPSPEVKVCIKNKRNRTTFSTRQLQELEKVFKKTHYPDVFLRERLASKVKLPESRIQVWFQNRRAKWRKREKFCSSPSTFSCNLQFPVWNSGRTFMNPYTLMTAQLDATTRIPIPHISSLFKYTSAVRRESMATRTDAVQHCPPSPQTLKSFKI</sequence>
<proteinExistence type="predicted"/>
<name>A0A8B6F145_MYTGA</name>
<dbReference type="GO" id="GO:0000977">
    <property type="term" value="F:RNA polymerase II transcription regulatory region sequence-specific DNA binding"/>
    <property type="evidence" value="ECO:0007669"/>
    <property type="project" value="TreeGrafter"/>
</dbReference>
<evidence type="ECO:0000256" key="4">
    <source>
        <dbReference type="ARBA" id="ARBA00023242"/>
    </source>
</evidence>
<feature type="region of interest" description="Disordered" evidence="7">
    <location>
        <begin position="140"/>
        <end position="159"/>
    </location>
</feature>
<evidence type="ECO:0000256" key="2">
    <source>
        <dbReference type="ARBA" id="ARBA00023125"/>
    </source>
</evidence>
<evidence type="ECO:0000256" key="1">
    <source>
        <dbReference type="ARBA" id="ARBA00004123"/>
    </source>
</evidence>
<feature type="non-terminal residue" evidence="9">
    <location>
        <position position="159"/>
    </location>
</feature>
<organism evidence="9 10">
    <name type="scientific">Mytilus galloprovincialis</name>
    <name type="common">Mediterranean mussel</name>
    <dbReference type="NCBI Taxonomy" id="29158"/>
    <lineage>
        <taxon>Eukaryota</taxon>
        <taxon>Metazoa</taxon>
        <taxon>Spiralia</taxon>
        <taxon>Lophotrochozoa</taxon>
        <taxon>Mollusca</taxon>
        <taxon>Bivalvia</taxon>
        <taxon>Autobranchia</taxon>
        <taxon>Pteriomorphia</taxon>
        <taxon>Mytilida</taxon>
        <taxon>Mytiloidea</taxon>
        <taxon>Mytilidae</taxon>
        <taxon>Mytilinae</taxon>
        <taxon>Mytilus</taxon>
    </lineage>
</organism>
<accession>A0A8B6F145</accession>